<dbReference type="RefSeq" id="WP_128929583.1">
    <property type="nucleotide sequence ID" value="NZ_BMHC01000010.1"/>
</dbReference>
<protein>
    <submittedName>
        <fullName evidence="2">Plasmid mobilization relaxosome protein MobC</fullName>
    </submittedName>
</protein>
<proteinExistence type="predicted"/>
<keyword evidence="3" id="KW-1185">Reference proteome</keyword>
<name>A0A410VIX2_9BRAD</name>
<dbReference type="Pfam" id="PF21983">
    <property type="entry name" value="NikA-like"/>
    <property type="match status" value="1"/>
</dbReference>
<reference evidence="1" key="3">
    <citation type="submission" date="2022-12" db="EMBL/GenBank/DDBJ databases">
        <authorList>
            <person name="Sun Q."/>
            <person name="Zhou Y."/>
        </authorList>
    </citation>
    <scope>NUCLEOTIDE SEQUENCE</scope>
    <source>
        <strain evidence="1">CGMCC 1.15034</strain>
    </source>
</reference>
<organism evidence="1 4">
    <name type="scientific">Bradyrhizobium guangdongense</name>
    <dbReference type="NCBI Taxonomy" id="1325090"/>
    <lineage>
        <taxon>Bacteria</taxon>
        <taxon>Pseudomonadati</taxon>
        <taxon>Pseudomonadota</taxon>
        <taxon>Alphaproteobacteria</taxon>
        <taxon>Hyphomicrobiales</taxon>
        <taxon>Nitrobacteraceae</taxon>
        <taxon>Bradyrhizobium</taxon>
    </lineage>
</organism>
<dbReference type="Proteomes" id="UP000625079">
    <property type="component" value="Unassembled WGS sequence"/>
</dbReference>
<keyword evidence="2" id="KW-0614">Plasmid</keyword>
<evidence type="ECO:0000313" key="4">
    <source>
        <dbReference type="Proteomes" id="UP000625079"/>
    </source>
</evidence>
<sequence>MALISLRVSDEVAAEFSALAATQGGKSALLRRLIAEALAEPVPRISVLPVGRPEKVTVRFRESEMRQLAEVSHQRGMTRTGWIVALVRSRLGSPVQHSPGEHEALRAIVRELNQIGGNINQIARAANASVLQGRAVEPDLSAIQEAQLVIEKELAQLRNALHGNADYWDGRR</sequence>
<geneLocation type="plasmid" evidence="2 3">
    <name>unnamed</name>
</geneLocation>
<reference evidence="2 3" key="2">
    <citation type="submission" date="2018-06" db="EMBL/GenBank/DDBJ databases">
        <title>Comparative genomics of rhizobia nodulating Arachis hypogaea in China.</title>
        <authorList>
            <person name="Li Y."/>
        </authorList>
    </citation>
    <scope>NUCLEOTIDE SEQUENCE [LARGE SCALE GENOMIC DNA]</scope>
    <source>
        <strain evidence="2 3">CCBAU 51658</strain>
        <plasmid evidence="2 3">unnamed</plasmid>
    </source>
</reference>
<dbReference type="EMBL" id="BMHC01000010">
    <property type="protein sequence ID" value="GGI27406.1"/>
    <property type="molecule type" value="Genomic_DNA"/>
</dbReference>
<evidence type="ECO:0000313" key="3">
    <source>
        <dbReference type="Proteomes" id="UP000593880"/>
    </source>
</evidence>
<dbReference type="OrthoDB" id="7838543at2"/>
<dbReference type="EMBL" id="CP030058">
    <property type="protein sequence ID" value="QOZ64859.1"/>
    <property type="molecule type" value="Genomic_DNA"/>
</dbReference>
<reference evidence="1" key="1">
    <citation type="journal article" date="2014" name="Int. J. Syst. Evol. Microbiol.">
        <title>Complete genome sequence of Corynebacterium casei LMG S-19264T (=DSM 44701T), isolated from a smear-ripened cheese.</title>
        <authorList>
            <consortium name="US DOE Joint Genome Institute (JGI-PGF)"/>
            <person name="Walter F."/>
            <person name="Albersmeier A."/>
            <person name="Kalinowski J."/>
            <person name="Ruckert C."/>
        </authorList>
    </citation>
    <scope>NUCLEOTIDE SEQUENCE</scope>
    <source>
        <strain evidence="1">CGMCC 1.15034</strain>
    </source>
</reference>
<dbReference type="Proteomes" id="UP000593880">
    <property type="component" value="Plasmid unnamed"/>
</dbReference>
<evidence type="ECO:0000313" key="2">
    <source>
        <dbReference type="EMBL" id="QOZ64859.1"/>
    </source>
</evidence>
<accession>A0A410VIX2</accession>
<gene>
    <name evidence="1" type="ORF">GCM10010987_44230</name>
    <name evidence="2" type="ORF">XH86_40300</name>
</gene>
<dbReference type="InterPro" id="IPR053842">
    <property type="entry name" value="NikA-like"/>
</dbReference>
<evidence type="ECO:0000313" key="1">
    <source>
        <dbReference type="EMBL" id="GGI27406.1"/>
    </source>
</evidence>
<dbReference type="AlphaFoldDB" id="A0A410VIX2"/>